<dbReference type="EMBL" id="CAACVJ010000092">
    <property type="protein sequence ID" value="VEP13070.1"/>
    <property type="molecule type" value="Genomic_DNA"/>
</dbReference>
<reference evidence="2 3" key="1">
    <citation type="submission" date="2019-01" db="EMBL/GenBank/DDBJ databases">
        <authorList>
            <person name="Brito A."/>
        </authorList>
    </citation>
    <scope>NUCLEOTIDE SEQUENCE [LARGE SCALE GENOMIC DNA]</scope>
    <source>
        <strain evidence="2">1</strain>
    </source>
</reference>
<dbReference type="PANTHER" id="PTHR38342:SF1">
    <property type="entry name" value="SLR5037 PROTEIN"/>
    <property type="match status" value="1"/>
</dbReference>
<dbReference type="Pfam" id="PF03625">
    <property type="entry name" value="DUF302"/>
    <property type="match status" value="1"/>
</dbReference>
<protein>
    <recommendedName>
        <fullName evidence="1">DUF302 domain-containing protein</fullName>
    </recommendedName>
</protein>
<dbReference type="Proteomes" id="UP000320055">
    <property type="component" value="Unassembled WGS sequence"/>
</dbReference>
<dbReference type="CDD" id="cd14797">
    <property type="entry name" value="DUF302"/>
    <property type="match status" value="1"/>
</dbReference>
<dbReference type="InterPro" id="IPR016796">
    <property type="entry name" value="UCP021774"/>
</dbReference>
<dbReference type="PANTHER" id="PTHR38342">
    <property type="entry name" value="SLR5037 PROTEIN"/>
    <property type="match status" value="1"/>
</dbReference>
<gene>
    <name evidence="2" type="ORF">H1P_1810009</name>
</gene>
<dbReference type="Gene3D" id="3.30.310.70">
    <property type="entry name" value="TT1751-like domain"/>
    <property type="match status" value="1"/>
</dbReference>
<name>A0A563VNM9_9CYAN</name>
<keyword evidence="3" id="KW-1185">Reference proteome</keyword>
<sequence>MNHFSKVLDTSFEEAIKRVTNALREEGMGILTEIDVQATLKKKIDVNFRKYKILGACHPLIAYHMLQTDDKAGVFYPCNVVVQEHEDGRVEVSAVDPLMMFLTIHSPKAKEIALDASQKMQAVMERLGSPELVAQS</sequence>
<dbReference type="AlphaFoldDB" id="A0A563VNM9"/>
<dbReference type="RefSeq" id="WP_144871265.1">
    <property type="nucleotide sequence ID" value="NZ_LR213931.1"/>
</dbReference>
<accession>A0A563VNM9</accession>
<evidence type="ECO:0000313" key="2">
    <source>
        <dbReference type="EMBL" id="VEP13070.1"/>
    </source>
</evidence>
<dbReference type="SUPFAM" id="SSF103247">
    <property type="entry name" value="TT1751-like"/>
    <property type="match status" value="1"/>
</dbReference>
<dbReference type="InterPro" id="IPR035923">
    <property type="entry name" value="TT1751-like_sf"/>
</dbReference>
<evidence type="ECO:0000259" key="1">
    <source>
        <dbReference type="Pfam" id="PF03625"/>
    </source>
</evidence>
<evidence type="ECO:0000313" key="3">
    <source>
        <dbReference type="Proteomes" id="UP000320055"/>
    </source>
</evidence>
<feature type="domain" description="DUF302" evidence="1">
    <location>
        <begin position="34"/>
        <end position="97"/>
    </location>
</feature>
<dbReference type="InterPro" id="IPR005180">
    <property type="entry name" value="DUF302"/>
</dbReference>
<proteinExistence type="predicted"/>
<dbReference type="OrthoDB" id="9791067at2"/>
<organism evidence="2 3">
    <name type="scientific">Hyella patelloides LEGE 07179</name>
    <dbReference type="NCBI Taxonomy" id="945734"/>
    <lineage>
        <taxon>Bacteria</taxon>
        <taxon>Bacillati</taxon>
        <taxon>Cyanobacteriota</taxon>
        <taxon>Cyanophyceae</taxon>
        <taxon>Pleurocapsales</taxon>
        <taxon>Hyellaceae</taxon>
        <taxon>Hyella</taxon>
    </lineage>
</organism>
<dbReference type="PIRSF" id="PIRSF021774">
    <property type="entry name" value="UCP021774"/>
    <property type="match status" value="1"/>
</dbReference>